<feature type="transmembrane region" description="Helical" evidence="5">
    <location>
        <begin position="146"/>
        <end position="165"/>
    </location>
</feature>
<feature type="domain" description="Methylamine utilisation protein MauE" evidence="6">
    <location>
        <begin position="4"/>
        <end position="121"/>
    </location>
</feature>
<dbReference type="AlphaFoldDB" id="A0A6G4A302"/>
<evidence type="ECO:0000256" key="4">
    <source>
        <dbReference type="ARBA" id="ARBA00023136"/>
    </source>
</evidence>
<feature type="transmembrane region" description="Helical" evidence="5">
    <location>
        <begin position="6"/>
        <end position="28"/>
    </location>
</feature>
<feature type="transmembrane region" description="Helical" evidence="5">
    <location>
        <begin position="40"/>
        <end position="61"/>
    </location>
</feature>
<comment type="subcellular location">
    <subcellularLocation>
        <location evidence="1">Membrane</location>
        <topology evidence="1">Multi-pass membrane protein</topology>
    </subcellularLocation>
</comment>
<dbReference type="RefSeq" id="WP_163951751.1">
    <property type="nucleotide sequence ID" value="NZ_JAAIKC010000010.1"/>
</dbReference>
<name>A0A6G4A302_9BACL</name>
<evidence type="ECO:0000256" key="1">
    <source>
        <dbReference type="ARBA" id="ARBA00004141"/>
    </source>
</evidence>
<comment type="caution">
    <text evidence="7">The sequence shown here is derived from an EMBL/GenBank/DDBJ whole genome shotgun (WGS) entry which is preliminary data.</text>
</comment>
<keyword evidence="4 5" id="KW-0472">Membrane</keyword>
<dbReference type="InterPro" id="IPR009908">
    <property type="entry name" value="Methylamine_util_MauE"/>
</dbReference>
<reference evidence="7" key="1">
    <citation type="submission" date="2020-02" db="EMBL/GenBank/DDBJ databases">
        <authorList>
            <person name="Shen X.-R."/>
            <person name="Zhang Y.-X."/>
        </authorList>
    </citation>
    <scope>NUCLEOTIDE SEQUENCE</scope>
    <source>
        <strain evidence="7">SYP-B3998</strain>
    </source>
</reference>
<organism evidence="7">
    <name type="scientific">Paenibacillus sp. SYP-B3998</name>
    <dbReference type="NCBI Taxonomy" id="2678564"/>
    <lineage>
        <taxon>Bacteria</taxon>
        <taxon>Bacillati</taxon>
        <taxon>Bacillota</taxon>
        <taxon>Bacilli</taxon>
        <taxon>Bacillales</taxon>
        <taxon>Paenibacillaceae</taxon>
        <taxon>Paenibacillus</taxon>
    </lineage>
</organism>
<evidence type="ECO:0000259" key="6">
    <source>
        <dbReference type="Pfam" id="PF07291"/>
    </source>
</evidence>
<proteinExistence type="predicted"/>
<dbReference type="Pfam" id="PF07291">
    <property type="entry name" value="MauE"/>
    <property type="match status" value="1"/>
</dbReference>
<dbReference type="EMBL" id="JAAIKC010000010">
    <property type="protein sequence ID" value="NEW08668.1"/>
    <property type="molecule type" value="Genomic_DNA"/>
</dbReference>
<evidence type="ECO:0000256" key="2">
    <source>
        <dbReference type="ARBA" id="ARBA00022692"/>
    </source>
</evidence>
<gene>
    <name evidence="7" type="ORF">GK047_21975</name>
</gene>
<evidence type="ECO:0000256" key="3">
    <source>
        <dbReference type="ARBA" id="ARBA00022989"/>
    </source>
</evidence>
<dbReference type="GO" id="GO:0030416">
    <property type="term" value="P:methylamine metabolic process"/>
    <property type="evidence" value="ECO:0007669"/>
    <property type="project" value="InterPro"/>
</dbReference>
<accession>A0A6G4A302</accession>
<feature type="transmembrane region" description="Helical" evidence="5">
    <location>
        <begin position="109"/>
        <end position="126"/>
    </location>
</feature>
<sequence length="178" mass="20433">MLFPLIQALYITVFVFSGITKLLSYQSFRKTFLDLGFSSLLTRIGTILIPVVELCFGFMILNDKVRIISEVGLLFLLLIFTWVTHKALNIKKDIYCNCFGGTLPDKFGLNTYLKIFILFLMDLYLIFGQHSLDLSNVPFPTKCEIILTSIGILLIYLLVISLMNFKKNLLYHEKRGKS</sequence>
<dbReference type="GO" id="GO:0016020">
    <property type="term" value="C:membrane"/>
    <property type="evidence" value="ECO:0007669"/>
    <property type="project" value="UniProtKB-SubCell"/>
</dbReference>
<keyword evidence="2 5" id="KW-0812">Transmembrane</keyword>
<feature type="transmembrane region" description="Helical" evidence="5">
    <location>
        <begin position="67"/>
        <end position="88"/>
    </location>
</feature>
<evidence type="ECO:0000313" key="7">
    <source>
        <dbReference type="EMBL" id="NEW08668.1"/>
    </source>
</evidence>
<protein>
    <recommendedName>
        <fullName evidence="6">Methylamine utilisation protein MauE domain-containing protein</fullName>
    </recommendedName>
</protein>
<evidence type="ECO:0000256" key="5">
    <source>
        <dbReference type="SAM" id="Phobius"/>
    </source>
</evidence>
<keyword evidence="3 5" id="KW-1133">Transmembrane helix</keyword>